<evidence type="ECO:0000313" key="8">
    <source>
        <dbReference type="EMBL" id="SPY31742.1"/>
    </source>
</evidence>
<evidence type="ECO:0000256" key="5">
    <source>
        <dbReference type="ARBA" id="ARBA00022679"/>
    </source>
</evidence>
<proteinExistence type="predicted"/>
<dbReference type="InterPro" id="IPR017932">
    <property type="entry name" value="GATase_2_dom"/>
</dbReference>
<dbReference type="PROSITE" id="PS51278">
    <property type="entry name" value="GATASE_TYPE_2"/>
    <property type="match status" value="1"/>
</dbReference>
<name>A0A2X1WLS4_9BURK</name>
<evidence type="ECO:0000259" key="7">
    <source>
        <dbReference type="PROSITE" id="PS51278"/>
    </source>
</evidence>
<dbReference type="GO" id="GO:0006047">
    <property type="term" value="P:UDP-N-acetylglucosamine metabolic process"/>
    <property type="evidence" value="ECO:0007669"/>
    <property type="project" value="TreeGrafter"/>
</dbReference>
<keyword evidence="4 8" id="KW-0032">Aminotransferase</keyword>
<dbReference type="GO" id="GO:0005829">
    <property type="term" value="C:cytosol"/>
    <property type="evidence" value="ECO:0007669"/>
    <property type="project" value="TreeGrafter"/>
</dbReference>
<dbReference type="SUPFAM" id="SSF56235">
    <property type="entry name" value="N-terminal nucleophile aminohydrolases (Ntn hydrolases)"/>
    <property type="match status" value="1"/>
</dbReference>
<gene>
    <name evidence="8" type="primary">glmS_4</name>
    <name evidence="8" type="ORF">NCTC11009_02724</name>
</gene>
<evidence type="ECO:0000313" key="9">
    <source>
        <dbReference type="Proteomes" id="UP000250242"/>
    </source>
</evidence>
<dbReference type="Gene3D" id="3.60.20.10">
    <property type="entry name" value="Glutamine Phosphoribosylpyrophosphate, subunit 1, domain 1"/>
    <property type="match status" value="1"/>
</dbReference>
<keyword evidence="5 8" id="KW-0808">Transferase</keyword>
<evidence type="ECO:0000256" key="3">
    <source>
        <dbReference type="ARBA" id="ARBA00016090"/>
    </source>
</evidence>
<comment type="catalytic activity">
    <reaction evidence="1">
        <text>D-fructose 6-phosphate + L-glutamine = D-glucosamine 6-phosphate + L-glutamate</text>
        <dbReference type="Rhea" id="RHEA:13237"/>
        <dbReference type="ChEBI" id="CHEBI:29985"/>
        <dbReference type="ChEBI" id="CHEBI:58359"/>
        <dbReference type="ChEBI" id="CHEBI:58725"/>
        <dbReference type="ChEBI" id="CHEBI:61527"/>
        <dbReference type="EC" id="2.6.1.16"/>
    </reaction>
</comment>
<keyword evidence="6" id="KW-0315">Glutamine amidotransferase</keyword>
<dbReference type="GO" id="GO:0006002">
    <property type="term" value="P:fructose 6-phosphate metabolic process"/>
    <property type="evidence" value="ECO:0007669"/>
    <property type="project" value="TreeGrafter"/>
</dbReference>
<feature type="domain" description="Glutamine amidotransferase type-2" evidence="7">
    <location>
        <begin position="2"/>
        <end position="102"/>
    </location>
</feature>
<organism evidence="8 9">
    <name type="scientific">Oligella urethralis</name>
    <dbReference type="NCBI Taxonomy" id="90245"/>
    <lineage>
        <taxon>Bacteria</taxon>
        <taxon>Pseudomonadati</taxon>
        <taxon>Pseudomonadota</taxon>
        <taxon>Betaproteobacteria</taxon>
        <taxon>Burkholderiales</taxon>
        <taxon>Alcaligenaceae</taxon>
        <taxon>Oligella</taxon>
    </lineage>
</organism>
<dbReference type="PANTHER" id="PTHR10937:SF0">
    <property type="entry name" value="GLUTAMINE--FRUCTOSE-6-PHOSPHATE TRANSAMINASE (ISOMERIZING)"/>
    <property type="match status" value="1"/>
</dbReference>
<dbReference type="EMBL" id="UATH01000014">
    <property type="protein sequence ID" value="SPY31742.1"/>
    <property type="molecule type" value="Genomic_DNA"/>
</dbReference>
<dbReference type="AlphaFoldDB" id="A0A2X1WLS4"/>
<reference evidence="8 9" key="1">
    <citation type="submission" date="2018-06" db="EMBL/GenBank/DDBJ databases">
        <authorList>
            <consortium name="Pathogen Informatics"/>
            <person name="Doyle S."/>
        </authorList>
    </citation>
    <scope>NUCLEOTIDE SEQUENCE [LARGE SCALE GENOMIC DNA]</scope>
    <source>
        <strain evidence="8 9">NCTC11009</strain>
    </source>
</reference>
<sequence>MCGIVGAVAQRDITPILVEGLKRLEYRGYDSCGVAVYMNGELNRARSTQRVAELAQQIKADGIQGLQALRIRAGQPMAHPQLIMRIPIFLVKTRVHPACASA</sequence>
<protein>
    <recommendedName>
        <fullName evidence="3">Glutamine--fructose-6-phosphate aminotransferase [isomerizing]</fullName>
        <ecNumber evidence="2">2.6.1.16</ecNumber>
    </recommendedName>
</protein>
<evidence type="ECO:0000256" key="4">
    <source>
        <dbReference type="ARBA" id="ARBA00022576"/>
    </source>
</evidence>
<evidence type="ECO:0000256" key="2">
    <source>
        <dbReference type="ARBA" id="ARBA00012916"/>
    </source>
</evidence>
<dbReference type="GO" id="GO:0004360">
    <property type="term" value="F:glutamine-fructose-6-phosphate transaminase (isomerizing) activity"/>
    <property type="evidence" value="ECO:0007669"/>
    <property type="project" value="UniProtKB-EC"/>
</dbReference>
<dbReference type="InterPro" id="IPR029055">
    <property type="entry name" value="Ntn_hydrolases_N"/>
</dbReference>
<evidence type="ECO:0000256" key="1">
    <source>
        <dbReference type="ARBA" id="ARBA00001031"/>
    </source>
</evidence>
<accession>A0A2X1WLS4</accession>
<dbReference type="Proteomes" id="UP000250242">
    <property type="component" value="Unassembled WGS sequence"/>
</dbReference>
<dbReference type="EC" id="2.6.1.16" evidence="2"/>
<dbReference type="PANTHER" id="PTHR10937">
    <property type="entry name" value="GLUCOSAMINE--FRUCTOSE-6-PHOSPHATE AMINOTRANSFERASE, ISOMERIZING"/>
    <property type="match status" value="1"/>
</dbReference>
<dbReference type="GO" id="GO:0006487">
    <property type="term" value="P:protein N-linked glycosylation"/>
    <property type="evidence" value="ECO:0007669"/>
    <property type="project" value="TreeGrafter"/>
</dbReference>
<evidence type="ECO:0000256" key="6">
    <source>
        <dbReference type="ARBA" id="ARBA00022962"/>
    </source>
</evidence>